<dbReference type="eggNOG" id="ENOG502ZZ0G">
    <property type="taxonomic scope" value="Bacteria"/>
</dbReference>
<keyword evidence="2" id="KW-1185">Reference proteome</keyword>
<evidence type="ECO:0000313" key="1">
    <source>
        <dbReference type="EMBL" id="ACA85385.1"/>
    </source>
</evidence>
<evidence type="ECO:0000313" key="2">
    <source>
        <dbReference type="Proteomes" id="UP000002168"/>
    </source>
</evidence>
<dbReference type="EMBL" id="CP000961">
    <property type="protein sequence ID" value="ACA85385.1"/>
    <property type="molecule type" value="Genomic_DNA"/>
</dbReference>
<gene>
    <name evidence="1" type="ordered locus">Swoo_1092</name>
</gene>
<protein>
    <submittedName>
        <fullName evidence="1">Uncharacterized protein</fullName>
    </submittedName>
</protein>
<reference evidence="1 2" key="1">
    <citation type="submission" date="2008-02" db="EMBL/GenBank/DDBJ databases">
        <title>Complete sequence of Shewanella woodyi ATCC 51908.</title>
        <authorList>
            <consortium name="US DOE Joint Genome Institute"/>
            <person name="Copeland A."/>
            <person name="Lucas S."/>
            <person name="Lapidus A."/>
            <person name="Glavina del Rio T."/>
            <person name="Dalin E."/>
            <person name="Tice H."/>
            <person name="Bruce D."/>
            <person name="Goodwin L."/>
            <person name="Pitluck S."/>
            <person name="Sims D."/>
            <person name="Brettin T."/>
            <person name="Detter J.C."/>
            <person name="Han C."/>
            <person name="Kuske C.R."/>
            <person name="Schmutz J."/>
            <person name="Larimer F."/>
            <person name="Land M."/>
            <person name="Hauser L."/>
            <person name="Kyrpides N."/>
            <person name="Lykidis A."/>
            <person name="Zhao J.-S."/>
            <person name="Richardson P."/>
        </authorList>
    </citation>
    <scope>NUCLEOTIDE SEQUENCE [LARGE SCALE GENOMIC DNA]</scope>
    <source>
        <strain evidence="2">ATCC 51908 / MS32</strain>
    </source>
</reference>
<dbReference type="AlphaFoldDB" id="B1KH77"/>
<sequence length="126" mass="14377">MRLLNKLLTVSMKLDRTKELIHGSINKSEPYEALVHVLESAIELVQIPDNDFFWSYWEDAADATKEITKFLNMAKSYALPERAEVGVMFAPTGPLQELSLSSGWAEPFLKVAEKYDQVEGLLWPKF</sequence>
<dbReference type="KEGG" id="swd:Swoo_1092"/>
<accession>B1KH77</accession>
<dbReference type="Proteomes" id="UP000002168">
    <property type="component" value="Chromosome"/>
</dbReference>
<dbReference type="HOGENOM" id="CLU_1980060_0_0_6"/>
<name>B1KH77_SHEWM</name>
<proteinExistence type="predicted"/>
<organism evidence="1 2">
    <name type="scientific">Shewanella woodyi (strain ATCC 51908 / MS32)</name>
    <dbReference type="NCBI Taxonomy" id="392500"/>
    <lineage>
        <taxon>Bacteria</taxon>
        <taxon>Pseudomonadati</taxon>
        <taxon>Pseudomonadota</taxon>
        <taxon>Gammaproteobacteria</taxon>
        <taxon>Alteromonadales</taxon>
        <taxon>Shewanellaceae</taxon>
        <taxon>Shewanella</taxon>
    </lineage>
</organism>